<reference evidence="2 3" key="1">
    <citation type="submission" date="2019-06" db="EMBL/GenBank/DDBJ databases">
        <title>Wine fermentation using esterase from Monascus purpureus.</title>
        <authorList>
            <person name="Geng C."/>
            <person name="Zhang Y."/>
        </authorList>
    </citation>
    <scope>NUCLEOTIDE SEQUENCE [LARGE SCALE GENOMIC DNA]</scope>
    <source>
        <strain evidence="2">HQ1</strain>
    </source>
</reference>
<comment type="caution">
    <text evidence="2">The sequence shown here is derived from an EMBL/GenBank/DDBJ whole genome shotgun (WGS) entry which is preliminary data.</text>
</comment>
<dbReference type="AlphaFoldDB" id="A0A507QS58"/>
<feature type="compositionally biased region" description="Polar residues" evidence="1">
    <location>
        <begin position="1"/>
        <end position="21"/>
    </location>
</feature>
<evidence type="ECO:0000313" key="3">
    <source>
        <dbReference type="Proteomes" id="UP000319663"/>
    </source>
</evidence>
<accession>A0A507QS58</accession>
<proteinExistence type="predicted"/>
<dbReference type="Proteomes" id="UP000319663">
    <property type="component" value="Unassembled WGS sequence"/>
</dbReference>
<feature type="region of interest" description="Disordered" evidence="1">
    <location>
        <begin position="1"/>
        <end position="52"/>
    </location>
</feature>
<organism evidence="2 3">
    <name type="scientific">Monascus purpureus</name>
    <name type="common">Red mold</name>
    <name type="synonym">Monascus anka</name>
    <dbReference type="NCBI Taxonomy" id="5098"/>
    <lineage>
        <taxon>Eukaryota</taxon>
        <taxon>Fungi</taxon>
        <taxon>Dikarya</taxon>
        <taxon>Ascomycota</taxon>
        <taxon>Pezizomycotina</taxon>
        <taxon>Eurotiomycetes</taxon>
        <taxon>Eurotiomycetidae</taxon>
        <taxon>Eurotiales</taxon>
        <taxon>Aspergillaceae</taxon>
        <taxon>Monascus</taxon>
    </lineage>
</organism>
<sequence>MQPSTSDESSVINRSCSSPLNDNHDMNFCSTPSRNVPYNESTDKPIGGQENNENVLGDVPQQLKQHVPRPVVSDGELLPNDRRLPSIAVIESSAEEQLCSESDQSRLAGSEEAFNRKLAEVAPNLDLPSAITKPPRRKAFEVAQTRIVEQKNQRPRDCQPGLDAIPARRPNCSDTEESPRLAKKRKRAIRPPGQSYISHRLNTASPEYVATLLPHHLRYFIFYIRVIFYKTLQTGPIRSQLIIVRLVFQF</sequence>
<keyword evidence="3" id="KW-1185">Reference proteome</keyword>
<dbReference type="STRING" id="5098.A0A507QS58"/>
<protein>
    <submittedName>
        <fullName evidence="2">Uncharacterized protein</fullName>
    </submittedName>
</protein>
<feature type="compositionally biased region" description="Polar residues" evidence="1">
    <location>
        <begin position="28"/>
        <end position="40"/>
    </location>
</feature>
<evidence type="ECO:0000313" key="2">
    <source>
        <dbReference type="EMBL" id="TQB69827.1"/>
    </source>
</evidence>
<dbReference type="OrthoDB" id="4492772at2759"/>
<gene>
    <name evidence="2" type="ORF">MPDQ_001317</name>
</gene>
<name>A0A507QS58_MONPU</name>
<evidence type="ECO:0000256" key="1">
    <source>
        <dbReference type="SAM" id="MobiDB-lite"/>
    </source>
</evidence>
<dbReference type="EMBL" id="VIFY01000134">
    <property type="protein sequence ID" value="TQB69827.1"/>
    <property type="molecule type" value="Genomic_DNA"/>
</dbReference>
<feature type="region of interest" description="Disordered" evidence="1">
    <location>
        <begin position="169"/>
        <end position="189"/>
    </location>
</feature>